<dbReference type="RefSeq" id="WP_106089977.1">
    <property type="nucleotide sequence ID" value="NZ_PVNL01000057.1"/>
</dbReference>
<dbReference type="OrthoDB" id="9803203at2"/>
<dbReference type="Gene3D" id="1.10.1740.10">
    <property type="match status" value="1"/>
</dbReference>
<keyword evidence="3" id="KW-0731">Sigma factor</keyword>
<dbReference type="InterPro" id="IPR013325">
    <property type="entry name" value="RNA_pol_sigma_r2"/>
</dbReference>
<dbReference type="InterPro" id="IPR013324">
    <property type="entry name" value="RNA_pol_sigma_r3/r4-like"/>
</dbReference>
<evidence type="ECO:0000256" key="2">
    <source>
        <dbReference type="ARBA" id="ARBA00023015"/>
    </source>
</evidence>
<evidence type="ECO:0000313" key="7">
    <source>
        <dbReference type="EMBL" id="PRQ07265.1"/>
    </source>
</evidence>
<dbReference type="Pfam" id="PF04542">
    <property type="entry name" value="Sigma70_r2"/>
    <property type="match status" value="1"/>
</dbReference>
<evidence type="ECO:0000256" key="3">
    <source>
        <dbReference type="ARBA" id="ARBA00023082"/>
    </source>
</evidence>
<evidence type="ECO:0000256" key="4">
    <source>
        <dbReference type="ARBA" id="ARBA00023125"/>
    </source>
</evidence>
<evidence type="ECO:0000256" key="5">
    <source>
        <dbReference type="ARBA" id="ARBA00023163"/>
    </source>
</evidence>
<dbReference type="EMBL" id="PVNL01000057">
    <property type="protein sequence ID" value="PRQ07265.1"/>
    <property type="molecule type" value="Genomic_DNA"/>
</dbReference>
<dbReference type="InterPro" id="IPR039425">
    <property type="entry name" value="RNA_pol_sigma-70-like"/>
</dbReference>
<dbReference type="NCBIfam" id="TIGR02937">
    <property type="entry name" value="sigma70-ECF"/>
    <property type="match status" value="1"/>
</dbReference>
<proteinExistence type="inferred from homology"/>
<dbReference type="SUPFAM" id="SSF88946">
    <property type="entry name" value="Sigma2 domain of RNA polymerase sigma factors"/>
    <property type="match status" value="1"/>
</dbReference>
<dbReference type="GO" id="GO:0016987">
    <property type="term" value="F:sigma factor activity"/>
    <property type="evidence" value="ECO:0007669"/>
    <property type="project" value="UniProtKB-KW"/>
</dbReference>
<dbReference type="GO" id="GO:0003677">
    <property type="term" value="F:DNA binding"/>
    <property type="evidence" value="ECO:0007669"/>
    <property type="project" value="UniProtKB-KW"/>
</dbReference>
<keyword evidence="5" id="KW-0804">Transcription</keyword>
<dbReference type="InterPro" id="IPR036388">
    <property type="entry name" value="WH-like_DNA-bd_sf"/>
</dbReference>
<dbReference type="Gene3D" id="1.10.10.10">
    <property type="entry name" value="Winged helix-like DNA-binding domain superfamily/Winged helix DNA-binding domain"/>
    <property type="match status" value="1"/>
</dbReference>
<dbReference type="Pfam" id="PF13412">
    <property type="entry name" value="HTH_24"/>
    <property type="match status" value="1"/>
</dbReference>
<name>A0A2S9YQ88_9BACT</name>
<dbReference type="GO" id="GO:0006352">
    <property type="term" value="P:DNA-templated transcription initiation"/>
    <property type="evidence" value="ECO:0007669"/>
    <property type="project" value="InterPro"/>
</dbReference>
<evidence type="ECO:0000313" key="8">
    <source>
        <dbReference type="Proteomes" id="UP000238823"/>
    </source>
</evidence>
<comment type="caution">
    <text evidence="7">The sequence shown here is derived from an EMBL/GenBank/DDBJ whole genome shotgun (WGS) entry which is preliminary data.</text>
</comment>
<evidence type="ECO:0000256" key="1">
    <source>
        <dbReference type="ARBA" id="ARBA00010641"/>
    </source>
</evidence>
<reference evidence="7 8" key="1">
    <citation type="submission" date="2018-03" db="EMBL/GenBank/DDBJ databases">
        <title>Draft Genome Sequences of the Obligatory Marine Myxobacteria Enhygromyxa salina SWB007.</title>
        <authorList>
            <person name="Poehlein A."/>
            <person name="Moghaddam J.A."/>
            <person name="Harms H."/>
            <person name="Alanjari M."/>
            <person name="Koenig G.M."/>
            <person name="Daniel R."/>
            <person name="Schaeberle T.F."/>
        </authorList>
    </citation>
    <scope>NUCLEOTIDE SEQUENCE [LARGE SCALE GENOMIC DNA]</scope>
    <source>
        <strain evidence="7 8">SWB007</strain>
    </source>
</reference>
<gene>
    <name evidence="7" type="primary">sigW_4</name>
    <name evidence="7" type="ORF">ENSA7_29730</name>
</gene>
<comment type="similarity">
    <text evidence="1">Belongs to the sigma-70 factor family. ECF subfamily.</text>
</comment>
<dbReference type="PANTHER" id="PTHR43133:SF8">
    <property type="entry name" value="RNA POLYMERASE SIGMA FACTOR HI_1459-RELATED"/>
    <property type="match status" value="1"/>
</dbReference>
<organism evidence="7 8">
    <name type="scientific">Enhygromyxa salina</name>
    <dbReference type="NCBI Taxonomy" id="215803"/>
    <lineage>
        <taxon>Bacteria</taxon>
        <taxon>Pseudomonadati</taxon>
        <taxon>Myxococcota</taxon>
        <taxon>Polyangia</taxon>
        <taxon>Nannocystales</taxon>
        <taxon>Nannocystaceae</taxon>
        <taxon>Enhygromyxa</taxon>
    </lineage>
</organism>
<feature type="domain" description="RNA polymerase sigma-70 region 2" evidence="6">
    <location>
        <begin position="9"/>
        <end position="75"/>
    </location>
</feature>
<keyword evidence="2" id="KW-0805">Transcription regulation</keyword>
<evidence type="ECO:0000259" key="6">
    <source>
        <dbReference type="Pfam" id="PF04542"/>
    </source>
</evidence>
<dbReference type="AlphaFoldDB" id="A0A2S9YQ88"/>
<sequence length="169" mass="18991">MAIDVEDAYRRYGPMVLRRCRTMLRDEQQATDAMQDVFVQILRNNDRLEDRGMSSLLYRVATNVCLNRIRSTRRRPEDAQSDLLERIAEAGGDEARTHARAMLDRVLGREPISTTTIAVLHLHDGMTLQEVADAVGLSVSGVRKRLRKLKASLHELEGLDTSADTEGSA</sequence>
<dbReference type="Proteomes" id="UP000238823">
    <property type="component" value="Unassembled WGS sequence"/>
</dbReference>
<dbReference type="PANTHER" id="PTHR43133">
    <property type="entry name" value="RNA POLYMERASE ECF-TYPE SIGMA FACTO"/>
    <property type="match status" value="1"/>
</dbReference>
<dbReference type="InterPro" id="IPR007627">
    <property type="entry name" value="RNA_pol_sigma70_r2"/>
</dbReference>
<dbReference type="InterPro" id="IPR014284">
    <property type="entry name" value="RNA_pol_sigma-70_dom"/>
</dbReference>
<accession>A0A2S9YQ88</accession>
<keyword evidence="4" id="KW-0238">DNA-binding</keyword>
<dbReference type="SUPFAM" id="SSF88659">
    <property type="entry name" value="Sigma3 and sigma4 domains of RNA polymerase sigma factors"/>
    <property type="match status" value="1"/>
</dbReference>
<protein>
    <submittedName>
        <fullName evidence="7">ECF RNA polymerase sigma factor SigW</fullName>
    </submittedName>
</protein>